<dbReference type="InterPro" id="IPR000210">
    <property type="entry name" value="BTB/POZ_dom"/>
</dbReference>
<dbReference type="GO" id="GO:0008270">
    <property type="term" value="F:zinc ion binding"/>
    <property type="evidence" value="ECO:0007669"/>
    <property type="project" value="UniProtKB-KW"/>
</dbReference>
<dbReference type="SUPFAM" id="SSF57667">
    <property type="entry name" value="beta-beta-alpha zinc fingers"/>
    <property type="match status" value="1"/>
</dbReference>
<dbReference type="PANTHER" id="PTHR23110:SF111">
    <property type="entry name" value="LONGITUDINALS LACKING PROTEIN, ISOFORMS F_I_K_T"/>
    <property type="match status" value="1"/>
</dbReference>
<dbReference type="PROSITE" id="PS50097">
    <property type="entry name" value="BTB"/>
    <property type="match status" value="1"/>
</dbReference>
<evidence type="ECO:0000256" key="8">
    <source>
        <dbReference type="ARBA" id="ARBA00037382"/>
    </source>
</evidence>
<organism evidence="14 15">
    <name type="scientific">Hyalella azteca</name>
    <name type="common">Amphipod</name>
    <dbReference type="NCBI Taxonomy" id="294128"/>
    <lineage>
        <taxon>Eukaryota</taxon>
        <taxon>Metazoa</taxon>
        <taxon>Ecdysozoa</taxon>
        <taxon>Arthropoda</taxon>
        <taxon>Crustacea</taxon>
        <taxon>Multicrustacea</taxon>
        <taxon>Malacostraca</taxon>
        <taxon>Eumalacostraca</taxon>
        <taxon>Peracarida</taxon>
        <taxon>Amphipoda</taxon>
        <taxon>Senticaudata</taxon>
        <taxon>Talitrida</taxon>
        <taxon>Talitroidea</taxon>
        <taxon>Hyalellidae</taxon>
        <taxon>Hyalella</taxon>
    </lineage>
</organism>
<dbReference type="Proteomes" id="UP000694843">
    <property type="component" value="Unplaced"/>
</dbReference>
<feature type="region of interest" description="Disordered" evidence="11">
    <location>
        <begin position="625"/>
        <end position="653"/>
    </location>
</feature>
<dbReference type="RefSeq" id="XP_018009936.2">
    <property type="nucleotide sequence ID" value="XM_018154447.2"/>
</dbReference>
<feature type="domain" description="BED-type" evidence="13">
    <location>
        <begin position="3"/>
        <end position="65"/>
    </location>
</feature>
<evidence type="ECO:0000256" key="10">
    <source>
        <dbReference type="SAM" id="Coils"/>
    </source>
</evidence>
<dbReference type="GO" id="GO:0035167">
    <property type="term" value="P:larval lymph gland hemopoiesis"/>
    <property type="evidence" value="ECO:0007669"/>
    <property type="project" value="UniProtKB-ARBA"/>
</dbReference>
<gene>
    <name evidence="15" type="primary">LOC108667423</name>
</gene>
<dbReference type="InterPro" id="IPR011333">
    <property type="entry name" value="SKP1/BTB/POZ_sf"/>
</dbReference>
<keyword evidence="6" id="KW-0524">Neurogenesis</keyword>
<dbReference type="GO" id="GO:0045467">
    <property type="term" value="P:R7 cell development"/>
    <property type="evidence" value="ECO:0007669"/>
    <property type="project" value="UniProtKB-ARBA"/>
</dbReference>
<keyword evidence="1" id="KW-0217">Developmental protein</keyword>
<dbReference type="SMART" id="SM00614">
    <property type="entry name" value="ZnF_BED"/>
    <property type="match status" value="1"/>
</dbReference>
<sequence>MPRSKGDIWKFFKEQKTSETHNDHVISQACSQCKLCGSIYKVSDGNTSGMRKHLLRAHPAEFKALENYKASCKTDMDVTLENFDNAKNEDEANEQQRGEMEEAVVVPQTSQEFCLRWNNYHSSLISTLDSFKNEQMFVDVTLGCEGKYLVAHKMLLSACSAFFRDLIKLYPCPHPIIILPPEVRHSDMEKLLHFIYQGEVNVLQENLARFLKTAEMLKIKGLADDSEKQKVLRSCTDGQDSPCVGSGNINTASGSSSCGDNTGTSPKRPRLSLEASSSIATNSPASAPAAPTVSVGSSCSNSNNTSTAAASLLLDTPNTPNNTEDSAHSANESDSEMLPVKQEMVELKNCTEFETDGEPFNPDKYLAAAAETSCSSKQPPPPPGTLLPSYVPPPPIKAQEGLSRVSGQQPVGGLIRRFLEECLQLPAPGPLLSAYTGLEGTPHFQLLRSVAKEWSYCRNATHNYTTMGGKSKRQRATSRLIETFENIDSLRSQLSQLQHRIILLEVDNPGTLKRICKAEAAIARKQREHQQQQQTSGGEAMAGTSSSGAEAFTPEEMDCKDIKASDRELFDAATEVMKQLRKLYFDQSRRLAVRISQLKKGRQATQERMQRQQTQMQQSYVQQTLQQQQQQQHHHQQQQQQQHHLQQQHNLQQQQMQQMQQQLQLAQEGVMLPHQLSLHHLHQPWSD</sequence>
<keyword evidence="14" id="KW-1185">Reference proteome</keyword>
<keyword evidence="4" id="KW-0221">Differentiation</keyword>
<feature type="compositionally biased region" description="Low complexity" evidence="11">
    <location>
        <begin position="275"/>
        <end position="316"/>
    </location>
</feature>
<dbReference type="SMART" id="SM00225">
    <property type="entry name" value="BTB"/>
    <property type="match status" value="1"/>
</dbReference>
<dbReference type="AlphaFoldDB" id="A0A8B7N7X0"/>
<keyword evidence="10" id="KW-0175">Coiled coil</keyword>
<evidence type="ECO:0000313" key="14">
    <source>
        <dbReference type="Proteomes" id="UP000694843"/>
    </source>
</evidence>
<name>A0A8B7N7X0_HYAAZ</name>
<evidence type="ECO:0000256" key="7">
    <source>
        <dbReference type="ARBA" id="ARBA00023242"/>
    </source>
</evidence>
<accession>A0A8B7N7X0</accession>
<dbReference type="GO" id="GO:0007526">
    <property type="term" value="P:larval somatic muscle development"/>
    <property type="evidence" value="ECO:0007669"/>
    <property type="project" value="UniProtKB-ARBA"/>
</dbReference>
<evidence type="ECO:0000259" key="13">
    <source>
        <dbReference type="PROSITE" id="PS50808"/>
    </source>
</evidence>
<feature type="region of interest" description="Disordered" evidence="11">
    <location>
        <begin position="524"/>
        <end position="552"/>
    </location>
</feature>
<feature type="domain" description="BTB" evidence="12">
    <location>
        <begin position="138"/>
        <end position="204"/>
    </location>
</feature>
<proteinExistence type="predicted"/>
<evidence type="ECO:0000256" key="3">
    <source>
        <dbReference type="ARBA" id="ARBA00022771"/>
    </source>
</evidence>
<dbReference type="GO" id="GO:0016199">
    <property type="term" value="P:axon midline choice point recognition"/>
    <property type="evidence" value="ECO:0007669"/>
    <property type="project" value="UniProtKB-ARBA"/>
</dbReference>
<dbReference type="GO" id="GO:0005634">
    <property type="term" value="C:nucleus"/>
    <property type="evidence" value="ECO:0007669"/>
    <property type="project" value="UniProtKB-ARBA"/>
</dbReference>
<dbReference type="InterPro" id="IPR036236">
    <property type="entry name" value="Znf_C2H2_sf"/>
</dbReference>
<dbReference type="CDD" id="cd18315">
    <property type="entry name" value="BTB_POZ_BAB-like"/>
    <property type="match status" value="1"/>
</dbReference>
<dbReference type="GO" id="GO:0003677">
    <property type="term" value="F:DNA binding"/>
    <property type="evidence" value="ECO:0007669"/>
    <property type="project" value="InterPro"/>
</dbReference>
<feature type="compositionally biased region" description="Polar residues" evidence="11">
    <location>
        <begin position="317"/>
        <end position="332"/>
    </location>
</feature>
<evidence type="ECO:0000313" key="15">
    <source>
        <dbReference type="RefSeq" id="XP_018009936.2"/>
    </source>
</evidence>
<dbReference type="GO" id="GO:0006357">
    <property type="term" value="P:regulation of transcription by RNA polymerase II"/>
    <property type="evidence" value="ECO:0007669"/>
    <property type="project" value="TreeGrafter"/>
</dbReference>
<dbReference type="Pfam" id="PF00651">
    <property type="entry name" value="BTB"/>
    <property type="match status" value="1"/>
</dbReference>
<keyword evidence="7" id="KW-0539">Nucleus</keyword>
<keyword evidence="5" id="KW-0862">Zinc</keyword>
<feature type="coiled-coil region" evidence="10">
    <location>
        <begin position="480"/>
        <end position="507"/>
    </location>
</feature>
<keyword evidence="3 9" id="KW-0863">Zinc-finger</keyword>
<evidence type="ECO:0000256" key="5">
    <source>
        <dbReference type="ARBA" id="ARBA00022833"/>
    </source>
</evidence>
<dbReference type="PROSITE" id="PS50808">
    <property type="entry name" value="ZF_BED"/>
    <property type="match status" value="1"/>
</dbReference>
<feature type="compositionally biased region" description="Polar residues" evidence="11">
    <location>
        <begin position="253"/>
        <end position="265"/>
    </location>
</feature>
<dbReference type="SUPFAM" id="SSF54695">
    <property type="entry name" value="POZ domain"/>
    <property type="match status" value="1"/>
</dbReference>
<dbReference type="Pfam" id="PF02892">
    <property type="entry name" value="zf-BED"/>
    <property type="match status" value="1"/>
</dbReference>
<dbReference type="InterPro" id="IPR051095">
    <property type="entry name" value="Dros_DevTransReg"/>
</dbReference>
<evidence type="ECO:0000256" key="9">
    <source>
        <dbReference type="PROSITE-ProRule" id="PRU00027"/>
    </source>
</evidence>
<dbReference type="GO" id="GO:0048813">
    <property type="term" value="P:dendrite morphogenesis"/>
    <property type="evidence" value="ECO:0007669"/>
    <property type="project" value="UniProtKB-ARBA"/>
</dbReference>
<dbReference type="Gene3D" id="3.30.710.10">
    <property type="entry name" value="Potassium Channel Kv1.1, Chain A"/>
    <property type="match status" value="1"/>
</dbReference>
<comment type="function">
    <text evidence="8">Putative transcription factor required for axon growth and guidance in the central and peripheral nervous systems. Repels CNS axons away from the midline by promoting the expression of the midline repellent sli and its receptor robo.</text>
</comment>
<evidence type="ECO:0000256" key="4">
    <source>
        <dbReference type="ARBA" id="ARBA00022782"/>
    </source>
</evidence>
<evidence type="ECO:0000256" key="1">
    <source>
        <dbReference type="ARBA" id="ARBA00022473"/>
    </source>
</evidence>
<evidence type="ECO:0000256" key="6">
    <source>
        <dbReference type="ARBA" id="ARBA00022902"/>
    </source>
</evidence>
<protein>
    <submittedName>
        <fullName evidence="15">Mediator of RNA polymerase II transcription subunit 25 isoform X2</fullName>
    </submittedName>
</protein>
<feature type="region of interest" description="Disordered" evidence="11">
    <location>
        <begin position="253"/>
        <end position="338"/>
    </location>
</feature>
<keyword evidence="2" id="KW-0479">Metal-binding</keyword>
<dbReference type="GO" id="GO:0007464">
    <property type="term" value="P:R3/R4 cell fate commitment"/>
    <property type="evidence" value="ECO:0007669"/>
    <property type="project" value="UniProtKB-ARBA"/>
</dbReference>
<dbReference type="GeneID" id="108667423"/>
<dbReference type="InterPro" id="IPR003656">
    <property type="entry name" value="Znf_BED"/>
</dbReference>
<dbReference type="PANTHER" id="PTHR23110">
    <property type="entry name" value="BTB DOMAIN TRANSCRIPTION FACTOR"/>
    <property type="match status" value="1"/>
</dbReference>
<evidence type="ECO:0000256" key="11">
    <source>
        <dbReference type="SAM" id="MobiDB-lite"/>
    </source>
</evidence>
<evidence type="ECO:0000259" key="12">
    <source>
        <dbReference type="PROSITE" id="PS50097"/>
    </source>
</evidence>
<reference evidence="15" key="1">
    <citation type="submission" date="2025-08" db="UniProtKB">
        <authorList>
            <consortium name="RefSeq"/>
        </authorList>
    </citation>
    <scope>IDENTIFICATION</scope>
    <source>
        <tissue evidence="15">Whole organism</tissue>
    </source>
</reference>
<dbReference type="GO" id="GO:0045476">
    <property type="term" value="P:nurse cell apoptotic process"/>
    <property type="evidence" value="ECO:0007669"/>
    <property type="project" value="UniProtKB-ARBA"/>
</dbReference>
<dbReference type="GO" id="GO:0008406">
    <property type="term" value="P:gonad development"/>
    <property type="evidence" value="ECO:0007669"/>
    <property type="project" value="UniProtKB-ARBA"/>
</dbReference>
<evidence type="ECO:0000256" key="2">
    <source>
        <dbReference type="ARBA" id="ARBA00022723"/>
    </source>
</evidence>